<dbReference type="CDD" id="cd03225">
    <property type="entry name" value="ABC_cobalt_CbiO_domain1"/>
    <property type="match status" value="1"/>
</dbReference>
<evidence type="ECO:0000313" key="11">
    <source>
        <dbReference type="Proteomes" id="UP000234145"/>
    </source>
</evidence>
<dbReference type="AlphaFoldDB" id="A0A2H9PBX2"/>
<dbReference type="PANTHER" id="PTHR43553:SF24">
    <property type="entry name" value="ENERGY-COUPLING FACTOR TRANSPORTER ATP-BINDING PROTEIN ECFA1"/>
    <property type="match status" value="1"/>
</dbReference>
<keyword evidence="5" id="KW-0547">Nucleotide-binding</keyword>
<dbReference type="GO" id="GO:0042626">
    <property type="term" value="F:ATPase-coupled transmembrane transporter activity"/>
    <property type="evidence" value="ECO:0007669"/>
    <property type="project" value="TreeGrafter"/>
</dbReference>
<evidence type="ECO:0000256" key="3">
    <source>
        <dbReference type="ARBA" id="ARBA00022448"/>
    </source>
</evidence>
<reference evidence="11" key="1">
    <citation type="submission" date="2017-09" db="EMBL/GenBank/DDBJ databases">
        <title>Depth-based differentiation of microbial function through sediment-hosted aquifers and enrichment of novel symbionts in the deep terrestrial subsurface.</title>
        <authorList>
            <person name="Probst A.J."/>
            <person name="Ladd B."/>
            <person name="Jarett J.K."/>
            <person name="Geller-Mcgrath D.E."/>
            <person name="Sieber C.M.K."/>
            <person name="Emerson J.B."/>
            <person name="Anantharaman K."/>
            <person name="Thomas B.C."/>
            <person name="Malmstrom R."/>
            <person name="Stieglmeier M."/>
            <person name="Klingl A."/>
            <person name="Woyke T."/>
            <person name="Ryan C.M."/>
            <person name="Banfield J.F."/>
        </authorList>
    </citation>
    <scope>NUCLEOTIDE SEQUENCE [LARGE SCALE GENOMIC DNA]</scope>
</reference>
<feature type="domain" description="ABC transporter" evidence="9">
    <location>
        <begin position="5"/>
        <end position="231"/>
    </location>
</feature>
<dbReference type="InterPro" id="IPR003439">
    <property type="entry name" value="ABC_transporter-like_ATP-bd"/>
</dbReference>
<dbReference type="Gene3D" id="3.40.50.300">
    <property type="entry name" value="P-loop containing nucleotide triphosphate hydrolases"/>
    <property type="match status" value="1"/>
</dbReference>
<dbReference type="Pfam" id="PF00005">
    <property type="entry name" value="ABC_tran"/>
    <property type="match status" value="1"/>
</dbReference>
<organism evidence="10 11">
    <name type="scientific">Candidatus Desantisbacteria bacterium CG_4_10_14_0_8_um_filter_39_17</name>
    <dbReference type="NCBI Taxonomy" id="1974542"/>
    <lineage>
        <taxon>Bacteria</taxon>
        <taxon>Candidatus Desantisiibacteriota</taxon>
    </lineage>
</organism>
<evidence type="ECO:0000313" key="10">
    <source>
        <dbReference type="EMBL" id="PIZ16479.1"/>
    </source>
</evidence>
<keyword evidence="6 10" id="KW-0067">ATP-binding</keyword>
<dbReference type="PROSITE" id="PS50893">
    <property type="entry name" value="ABC_TRANSPORTER_2"/>
    <property type="match status" value="1"/>
</dbReference>
<evidence type="ECO:0000256" key="8">
    <source>
        <dbReference type="ARBA" id="ARBA00023136"/>
    </source>
</evidence>
<sequence>MDKAIEIRNLSYSYPDGNAVFEGINLKINEGERVGIIGPNGSGKTTLLLHLNGILRGKDEVKIFGLELNNGNLHEIRKRVGLVFQDPDDQLFSPTVFDDVAFGPLNMELSKDEVNNRVKEALEEVGMSGFEKRFSHALSAGEKKRIAIATVLSMNPDILAIDEPTSNLDPGMRKNLIALLGGFQTTLIIASHDLNMVEQLCTRVILLNRGRIIAEGIASEMLENKKLMQENGL</sequence>
<dbReference type="GO" id="GO:0005524">
    <property type="term" value="F:ATP binding"/>
    <property type="evidence" value="ECO:0007669"/>
    <property type="project" value="UniProtKB-KW"/>
</dbReference>
<dbReference type="SMART" id="SM00382">
    <property type="entry name" value="AAA"/>
    <property type="match status" value="1"/>
</dbReference>
<gene>
    <name evidence="10" type="ORF">COY51_02705</name>
</gene>
<comment type="subcellular location">
    <subcellularLocation>
        <location evidence="1">Cell membrane</location>
    </subcellularLocation>
</comment>
<dbReference type="EMBL" id="PFMS01000045">
    <property type="protein sequence ID" value="PIZ16479.1"/>
    <property type="molecule type" value="Genomic_DNA"/>
</dbReference>
<accession>A0A2H9PBX2</accession>
<protein>
    <submittedName>
        <fullName evidence="10">Cobalt ABC transporter ATP-binding protein</fullName>
    </submittedName>
</protein>
<dbReference type="InterPro" id="IPR015856">
    <property type="entry name" value="ABC_transpr_CbiO/EcfA_su"/>
</dbReference>
<dbReference type="GO" id="GO:0043190">
    <property type="term" value="C:ATP-binding cassette (ABC) transporter complex"/>
    <property type="evidence" value="ECO:0007669"/>
    <property type="project" value="TreeGrafter"/>
</dbReference>
<evidence type="ECO:0000256" key="5">
    <source>
        <dbReference type="ARBA" id="ARBA00022741"/>
    </source>
</evidence>
<evidence type="ECO:0000256" key="6">
    <source>
        <dbReference type="ARBA" id="ARBA00022840"/>
    </source>
</evidence>
<evidence type="ECO:0000256" key="4">
    <source>
        <dbReference type="ARBA" id="ARBA00022475"/>
    </source>
</evidence>
<dbReference type="InterPro" id="IPR003593">
    <property type="entry name" value="AAA+_ATPase"/>
</dbReference>
<dbReference type="InterPro" id="IPR017871">
    <property type="entry name" value="ABC_transporter-like_CS"/>
</dbReference>
<name>A0A2H9PBX2_9BACT</name>
<keyword evidence="4" id="KW-1003">Cell membrane</keyword>
<keyword evidence="8" id="KW-0472">Membrane</keyword>
<comment type="similarity">
    <text evidence="2">Belongs to the ABC transporter superfamily.</text>
</comment>
<evidence type="ECO:0000256" key="7">
    <source>
        <dbReference type="ARBA" id="ARBA00022967"/>
    </source>
</evidence>
<keyword evidence="7" id="KW-1278">Translocase</keyword>
<evidence type="ECO:0000256" key="2">
    <source>
        <dbReference type="ARBA" id="ARBA00005417"/>
    </source>
</evidence>
<dbReference type="PANTHER" id="PTHR43553">
    <property type="entry name" value="HEAVY METAL TRANSPORTER"/>
    <property type="match status" value="1"/>
</dbReference>
<dbReference type="Proteomes" id="UP000234145">
    <property type="component" value="Unassembled WGS sequence"/>
</dbReference>
<dbReference type="InterPro" id="IPR050095">
    <property type="entry name" value="ECF_ABC_transporter_ATP-bd"/>
</dbReference>
<dbReference type="InterPro" id="IPR027417">
    <property type="entry name" value="P-loop_NTPase"/>
</dbReference>
<keyword evidence="3" id="KW-0813">Transport</keyword>
<dbReference type="GO" id="GO:0016887">
    <property type="term" value="F:ATP hydrolysis activity"/>
    <property type="evidence" value="ECO:0007669"/>
    <property type="project" value="InterPro"/>
</dbReference>
<dbReference type="PROSITE" id="PS00211">
    <property type="entry name" value="ABC_TRANSPORTER_1"/>
    <property type="match status" value="1"/>
</dbReference>
<comment type="caution">
    <text evidence="10">The sequence shown here is derived from an EMBL/GenBank/DDBJ whole genome shotgun (WGS) entry which is preliminary data.</text>
</comment>
<evidence type="ECO:0000259" key="9">
    <source>
        <dbReference type="PROSITE" id="PS50893"/>
    </source>
</evidence>
<dbReference type="FunFam" id="3.40.50.300:FF:000224">
    <property type="entry name" value="Energy-coupling factor transporter ATP-binding protein EcfA"/>
    <property type="match status" value="1"/>
</dbReference>
<proteinExistence type="inferred from homology"/>
<evidence type="ECO:0000256" key="1">
    <source>
        <dbReference type="ARBA" id="ARBA00004236"/>
    </source>
</evidence>
<dbReference type="SUPFAM" id="SSF52540">
    <property type="entry name" value="P-loop containing nucleoside triphosphate hydrolases"/>
    <property type="match status" value="1"/>
</dbReference>